<accession>A0ABS9QJQ1</accession>
<sequence>MTEQGTLPSRPEADSAALVVHRIAVIAMLAVLLGFTMQGLILGAKLLAGGPFPGTKLFVDLTQGITWSVLICAGVGIGTAIMKVRAALAGLIAALFAPIALAVAKSAQKVVASAIGVVDQPAALSLVTISGLRALEYGILGWALASLVQKEAKGAPAYLGTGSAVGIVFGGAIAALGYHAASLAGQTPAAAQIAASLVNEIVSPIGCALVIYCGQLIGRNVGMLSGRGAA</sequence>
<evidence type="ECO:0000313" key="3">
    <source>
        <dbReference type="Proteomes" id="UP001201701"/>
    </source>
</evidence>
<evidence type="ECO:0000313" key="2">
    <source>
        <dbReference type="EMBL" id="MCG7507657.1"/>
    </source>
</evidence>
<dbReference type="EMBL" id="JAKREW010000027">
    <property type="protein sequence ID" value="MCG7507657.1"/>
    <property type="molecule type" value="Genomic_DNA"/>
</dbReference>
<feature type="transmembrane region" description="Helical" evidence="1">
    <location>
        <begin position="124"/>
        <end position="145"/>
    </location>
</feature>
<gene>
    <name evidence="2" type="ORF">L4923_21710</name>
</gene>
<keyword evidence="3" id="KW-1185">Reference proteome</keyword>
<name>A0ABS9QJQ1_9HYPH</name>
<protein>
    <recommendedName>
        <fullName evidence="4">ECF transporter S component</fullName>
    </recommendedName>
</protein>
<feature type="transmembrane region" description="Helical" evidence="1">
    <location>
        <begin position="86"/>
        <end position="104"/>
    </location>
</feature>
<dbReference type="RefSeq" id="WP_239369009.1">
    <property type="nucleotide sequence ID" value="NZ_JAKREW010000027.1"/>
</dbReference>
<comment type="caution">
    <text evidence="2">The sequence shown here is derived from an EMBL/GenBank/DDBJ whole genome shotgun (WGS) entry which is preliminary data.</text>
</comment>
<evidence type="ECO:0008006" key="4">
    <source>
        <dbReference type="Google" id="ProtNLM"/>
    </source>
</evidence>
<keyword evidence="1" id="KW-0812">Transmembrane</keyword>
<keyword evidence="1" id="KW-0472">Membrane</keyword>
<dbReference type="Proteomes" id="UP001201701">
    <property type="component" value="Unassembled WGS sequence"/>
</dbReference>
<feature type="transmembrane region" description="Helical" evidence="1">
    <location>
        <begin position="64"/>
        <end position="81"/>
    </location>
</feature>
<feature type="transmembrane region" description="Helical" evidence="1">
    <location>
        <begin position="23"/>
        <end position="44"/>
    </location>
</feature>
<feature type="transmembrane region" description="Helical" evidence="1">
    <location>
        <begin position="157"/>
        <end position="181"/>
    </location>
</feature>
<feature type="transmembrane region" description="Helical" evidence="1">
    <location>
        <begin position="201"/>
        <end position="218"/>
    </location>
</feature>
<evidence type="ECO:0000256" key="1">
    <source>
        <dbReference type="SAM" id="Phobius"/>
    </source>
</evidence>
<keyword evidence="1" id="KW-1133">Transmembrane helix</keyword>
<proteinExistence type="predicted"/>
<reference evidence="2 3" key="1">
    <citation type="submission" date="2022-02" db="EMBL/GenBank/DDBJ databases">
        <title>Draft genome sequence of Mezorhizobium retamae strain IRAMC:0171 isolated from Retama raetam nodules.</title>
        <authorList>
            <person name="Bengaied R."/>
            <person name="Sbissi I."/>
            <person name="Huber K."/>
            <person name="Ghodbane F."/>
            <person name="Nouioui I."/>
            <person name="Tarhouni M."/>
            <person name="Gtari M."/>
        </authorList>
    </citation>
    <scope>NUCLEOTIDE SEQUENCE [LARGE SCALE GENOMIC DNA]</scope>
    <source>
        <strain evidence="2 3">IRAMC:0171</strain>
    </source>
</reference>
<organism evidence="2 3">
    <name type="scientific">Mesorhizobium retamae</name>
    <dbReference type="NCBI Taxonomy" id="2912854"/>
    <lineage>
        <taxon>Bacteria</taxon>
        <taxon>Pseudomonadati</taxon>
        <taxon>Pseudomonadota</taxon>
        <taxon>Alphaproteobacteria</taxon>
        <taxon>Hyphomicrobiales</taxon>
        <taxon>Phyllobacteriaceae</taxon>
        <taxon>Mesorhizobium</taxon>
    </lineage>
</organism>